<evidence type="ECO:0000256" key="3">
    <source>
        <dbReference type="SAM" id="Phobius"/>
    </source>
</evidence>
<dbReference type="PIRSF" id="PIRSF018571">
    <property type="entry name" value="SpoIIGA"/>
    <property type="match status" value="1"/>
</dbReference>
<dbReference type="GO" id="GO:0004190">
    <property type="term" value="F:aspartic-type endopeptidase activity"/>
    <property type="evidence" value="ECO:0007669"/>
    <property type="project" value="UniProtKB-KW"/>
</dbReference>
<comment type="subcellular location">
    <subcellularLocation>
        <location evidence="1">Cell membrane</location>
    </subcellularLocation>
</comment>
<dbReference type="GO" id="GO:0030435">
    <property type="term" value="P:sporulation resulting in formation of a cellular spore"/>
    <property type="evidence" value="ECO:0007669"/>
    <property type="project" value="UniProtKB-KW"/>
</dbReference>
<dbReference type="EMBL" id="FQTY01000001">
    <property type="protein sequence ID" value="SHE35700.1"/>
    <property type="molecule type" value="Genomic_DNA"/>
</dbReference>
<keyword evidence="1" id="KW-0749">Sporulation</keyword>
<feature type="transmembrane region" description="Helical" evidence="3">
    <location>
        <begin position="61"/>
        <end position="78"/>
    </location>
</feature>
<evidence type="ECO:0000313" key="5">
    <source>
        <dbReference type="Proteomes" id="UP000184114"/>
    </source>
</evidence>
<evidence type="ECO:0000256" key="1">
    <source>
        <dbReference type="PIRNR" id="PIRNR018571"/>
    </source>
</evidence>
<dbReference type="RefSeq" id="WP_072972713.1">
    <property type="nucleotide sequence ID" value="NZ_FQTY01000001.1"/>
</dbReference>
<organism evidence="4 5">
    <name type="scientific">Tissierella praeacuta DSM 18095</name>
    <dbReference type="NCBI Taxonomy" id="1123404"/>
    <lineage>
        <taxon>Bacteria</taxon>
        <taxon>Bacillati</taxon>
        <taxon>Bacillota</taxon>
        <taxon>Tissierellia</taxon>
        <taxon>Tissierellales</taxon>
        <taxon>Tissierellaceae</taxon>
        <taxon>Tissierella</taxon>
    </lineage>
</organism>
<dbReference type="STRING" id="1123404.SAMN02745784_00495"/>
<accession>A0A1M4STX6</accession>
<comment type="similarity">
    <text evidence="1">Belongs to the peptidase U4 family.</text>
</comment>
<feature type="transmembrane region" description="Helical" evidence="3">
    <location>
        <begin position="129"/>
        <end position="148"/>
    </location>
</feature>
<feature type="transmembrane region" description="Helical" evidence="3">
    <location>
        <begin position="36"/>
        <end position="55"/>
    </location>
</feature>
<reference evidence="5" key="1">
    <citation type="submission" date="2016-11" db="EMBL/GenBank/DDBJ databases">
        <authorList>
            <person name="Varghese N."/>
            <person name="Submissions S."/>
        </authorList>
    </citation>
    <scope>NUCLEOTIDE SEQUENCE [LARGE SCALE GENOMIC DNA]</scope>
    <source>
        <strain evidence="5">DSM 18095</strain>
    </source>
</reference>
<keyword evidence="1" id="KW-1003">Cell membrane</keyword>
<proteinExistence type="inferred from homology"/>
<dbReference type="EC" id="3.4.23.-" evidence="1"/>
<dbReference type="GO" id="GO:0030436">
    <property type="term" value="P:asexual sporulation"/>
    <property type="evidence" value="ECO:0007669"/>
    <property type="project" value="InterPro"/>
</dbReference>
<dbReference type="AlphaFoldDB" id="A0A1M4STX6"/>
<comment type="function">
    <text evidence="1">Probable aspartic protease that is responsible for the proteolytic cleavage of the RNA polymerase sigma E factor (SigE/spoIIGB) to yield the active peptide in the mother cell during sporulation. Responds to a signal from the forespore that is triggered by the extracellular signal protein SpoIIR.</text>
</comment>
<gene>
    <name evidence="4" type="ORF">SAMN02745784_00495</name>
</gene>
<keyword evidence="3" id="KW-1133">Transmembrane helix</keyword>
<sequence>MYIIAEYLFIENFIINYAILQSTKFITRTKAKKSRIFITATISALYPFVLFFPFLDFLTKFYMKIIISIIIIKLAYNSKSFVLYIKQLSAFYIISFIFAGASLGIYYFNNTHYNILFKHKTVGGFPVKYIIMGIILSGIMIKNILYYYQEKLSQEKELLEVTVYLNNESSSFVALTDTGNSLIEPLSKLPVFVVEYKVIDKLLPQPIRQIFDYKKENDFTAIENAMKELEEEIIIRFIPFKSVGSKHGMLIGFKPDYIKIIENGLEEIHDELLIGIVNDKLSIDNNYRGLLNLSILNRGNLNVNKN</sequence>
<protein>
    <recommendedName>
        <fullName evidence="1">Sporulation sigma-E factor-processing peptidase</fullName>
        <ecNumber evidence="1">3.4.23.-</ecNumber>
    </recommendedName>
    <alternativeName>
        <fullName evidence="1">Membrane-associated aspartic protease</fullName>
    </alternativeName>
    <alternativeName>
        <fullName evidence="1">Stage II sporulation protein GA</fullName>
    </alternativeName>
</protein>
<keyword evidence="5" id="KW-1185">Reference proteome</keyword>
<keyword evidence="1" id="KW-0064">Aspartyl protease</keyword>
<name>A0A1M4STX6_9FIRM</name>
<keyword evidence="3" id="KW-0812">Transmembrane</keyword>
<keyword evidence="1" id="KW-0645">Protease</keyword>
<keyword evidence="1" id="KW-0378">Hydrolase</keyword>
<dbReference type="GeneID" id="90995179"/>
<evidence type="ECO:0000313" key="4">
    <source>
        <dbReference type="EMBL" id="SHE35700.1"/>
    </source>
</evidence>
<dbReference type="InterPro" id="IPR005081">
    <property type="entry name" value="SpoIIGA"/>
</dbReference>
<dbReference type="GO" id="GO:0006508">
    <property type="term" value="P:proteolysis"/>
    <property type="evidence" value="ECO:0007669"/>
    <property type="project" value="UniProtKB-KW"/>
</dbReference>
<keyword evidence="1 3" id="KW-0472">Membrane</keyword>
<feature type="active site" evidence="2">
    <location>
        <position position="177"/>
    </location>
</feature>
<evidence type="ECO:0000256" key="2">
    <source>
        <dbReference type="PIRSR" id="PIRSR018571-1"/>
    </source>
</evidence>
<dbReference type="Pfam" id="PF03419">
    <property type="entry name" value="Peptidase_U4"/>
    <property type="match status" value="1"/>
</dbReference>
<feature type="transmembrane region" description="Helical" evidence="3">
    <location>
        <begin position="90"/>
        <end position="109"/>
    </location>
</feature>
<dbReference type="GO" id="GO:0005886">
    <property type="term" value="C:plasma membrane"/>
    <property type="evidence" value="ECO:0007669"/>
    <property type="project" value="UniProtKB-SubCell"/>
</dbReference>
<dbReference type="Proteomes" id="UP000184114">
    <property type="component" value="Unassembled WGS sequence"/>
</dbReference>